<feature type="region of interest" description="Disordered" evidence="2">
    <location>
        <begin position="51"/>
        <end position="86"/>
    </location>
</feature>
<dbReference type="CTD" id="387119"/>
<keyword evidence="4" id="KW-1185">Reference proteome</keyword>
<dbReference type="PANTHER" id="PTHR31075:SF2">
    <property type="entry name" value="CENTROSOMAL PROTEIN OF 85 KDA-LIKE"/>
    <property type="match status" value="1"/>
</dbReference>
<feature type="domain" description="Centrosomal protein of 85 kDa-like CC4 coiled-coil" evidence="3">
    <location>
        <begin position="612"/>
        <end position="691"/>
    </location>
</feature>
<keyword evidence="1" id="KW-0175">Coiled coil</keyword>
<evidence type="ECO:0000256" key="1">
    <source>
        <dbReference type="SAM" id="Coils"/>
    </source>
</evidence>
<evidence type="ECO:0000259" key="3">
    <source>
        <dbReference type="Pfam" id="PF24555"/>
    </source>
</evidence>
<reference evidence="5" key="1">
    <citation type="submission" date="2025-08" db="UniProtKB">
        <authorList>
            <consortium name="RefSeq"/>
        </authorList>
    </citation>
    <scope>IDENTIFICATION</scope>
    <source>
        <tissue evidence="5">Skeletal muscle</tissue>
    </source>
</reference>
<dbReference type="OrthoDB" id="5972981at2759"/>
<feature type="coiled-coil region" evidence="1">
    <location>
        <begin position="608"/>
        <end position="701"/>
    </location>
</feature>
<dbReference type="KEGG" id="tsr:106553124"/>
<evidence type="ECO:0000313" key="5">
    <source>
        <dbReference type="RefSeq" id="XP_013927041.1"/>
    </source>
</evidence>
<dbReference type="InterPro" id="IPR040210">
    <property type="entry name" value="Cep85/Cep85L"/>
</dbReference>
<organism evidence="4 5">
    <name type="scientific">Thamnophis sirtalis</name>
    <dbReference type="NCBI Taxonomy" id="35019"/>
    <lineage>
        <taxon>Eukaryota</taxon>
        <taxon>Metazoa</taxon>
        <taxon>Chordata</taxon>
        <taxon>Craniata</taxon>
        <taxon>Vertebrata</taxon>
        <taxon>Euteleostomi</taxon>
        <taxon>Lepidosauria</taxon>
        <taxon>Squamata</taxon>
        <taxon>Bifurcata</taxon>
        <taxon>Unidentata</taxon>
        <taxon>Episquamata</taxon>
        <taxon>Toxicofera</taxon>
        <taxon>Serpentes</taxon>
        <taxon>Colubroidea</taxon>
        <taxon>Colubridae</taxon>
        <taxon>Natricinae</taxon>
        <taxon>Thamnophis</taxon>
    </lineage>
</organism>
<dbReference type="PANTHER" id="PTHR31075">
    <property type="entry name" value="CENTROSOMAL PROTEIN OF 85 KDA"/>
    <property type="match status" value="1"/>
</dbReference>
<name>A0A6I9YSB8_9SAUR</name>
<proteinExistence type="predicted"/>
<gene>
    <name evidence="5" type="primary">CEP85L</name>
</gene>
<accession>A0A6I9YSB8</accession>
<dbReference type="InterPro" id="IPR058190">
    <property type="entry name" value="CC4_CEP85"/>
</dbReference>
<dbReference type="Proteomes" id="UP000504617">
    <property type="component" value="Unplaced"/>
</dbReference>
<evidence type="ECO:0000313" key="4">
    <source>
        <dbReference type="Proteomes" id="UP000504617"/>
    </source>
</evidence>
<protein>
    <submittedName>
        <fullName evidence="5">Centrosomal protein of 85 kDa-like</fullName>
    </submittedName>
</protein>
<feature type="compositionally biased region" description="Polar residues" evidence="2">
    <location>
        <begin position="54"/>
        <end position="68"/>
    </location>
</feature>
<feature type="compositionally biased region" description="Low complexity" evidence="2">
    <location>
        <begin position="75"/>
        <end position="86"/>
    </location>
</feature>
<dbReference type="Pfam" id="PF24555">
    <property type="entry name" value="CC4_CEP85"/>
    <property type="match status" value="1"/>
</dbReference>
<dbReference type="GeneID" id="106553124"/>
<feature type="coiled-coil region" evidence="1">
    <location>
        <begin position="465"/>
        <end position="578"/>
    </location>
</feature>
<dbReference type="RefSeq" id="XP_013927041.1">
    <property type="nucleotide sequence ID" value="XM_014071566.1"/>
</dbReference>
<sequence>MWGRLLSEIGQNGDYRIGPECSSSGWFSGTDSLWQATAGPASRQSIHIRRHSIASDSGDTGVGTSCSDSVEDHSTSSGTSSFKPSRSLVSIPTAHVMPSHINTSLSKHRDPLKSNSAKWSTNLLRSAQSRHQGMLDSSLDMKDLRPVRKWSSLSKLSTPLSCNQDGNVYSAECRTNLDINGRDKTASPQLRTNGSNCLYRSMELLKSEDRENEKKKNSTLNCKYKFESCSKEDWGVPDVSNRRHALDMTYSALPESKPAPLNSEAFHQEYITLEPQAAVPSQVSIQSSERTQRWLTEQFRTNPPESRPSEESYSLTPWQLQQLEELRTGSEHTLQVLGGSYHQSYPATNFQDYNNWESLMRIKEGLLRQKEIVIDRSCDFSVTYERTGIKLKESKGKFHCKSGYPLTHSWTFSTTLNLASSEIYINEPQYEKPSMPAQFTDRSLTQCEREQVKLASVPNKEMQLSEFLKEIVNKSNEDKKKMEEKLRTRDRYISSLKKKCQKEFEQNKEKQRRIETLEKYLADLPTLDDVEKQSKELLGLEEKYKQLKAAMVKLEKELDESETQCKEKELQLVCQKKKENELIVAVQSLQQKVEKCLEDGVRLPMLDAKQLQSENESLKEKNEEANKVIDNQQNQITEISLEIQSMQEKILEGNLTIQKQKNELEEKDKSVQQLKEVLLENQRFMEENASLREQIHQMEQSRRPVAEKLPVANQLFIEMSHCLFDLKALCSILTHRAQGKEPNLSLLLGIQSMNCSSEDEKHHSTESLSKKLSEVCQLRKDIDELRTIISDCYAQDMGENCITQ</sequence>
<dbReference type="GO" id="GO:0005813">
    <property type="term" value="C:centrosome"/>
    <property type="evidence" value="ECO:0007669"/>
    <property type="project" value="TreeGrafter"/>
</dbReference>
<dbReference type="AlphaFoldDB" id="A0A6I9YSB8"/>
<evidence type="ECO:0000256" key="2">
    <source>
        <dbReference type="SAM" id="MobiDB-lite"/>
    </source>
</evidence>